<proteinExistence type="predicted"/>
<dbReference type="AlphaFoldDB" id="A0A931DH22"/>
<reference evidence="2" key="1">
    <citation type="submission" date="2020-11" db="EMBL/GenBank/DDBJ databases">
        <title>Sequencing the genomes of 1000 actinobacteria strains.</title>
        <authorList>
            <person name="Klenk H.-P."/>
        </authorList>
    </citation>
    <scope>NUCLEOTIDE SEQUENCE</scope>
    <source>
        <strain evidence="2">DSM 43175</strain>
    </source>
</reference>
<comment type="caution">
    <text evidence="2">The sequence shown here is derived from an EMBL/GenBank/DDBJ whole genome shotgun (WGS) entry which is preliminary data.</text>
</comment>
<evidence type="ECO:0000313" key="2">
    <source>
        <dbReference type="EMBL" id="MBG6089935.1"/>
    </source>
</evidence>
<dbReference type="Pfam" id="PF14216">
    <property type="entry name" value="DUF4326"/>
    <property type="match status" value="1"/>
</dbReference>
<gene>
    <name evidence="2" type="ORF">IW256_004048</name>
</gene>
<name>A0A931DH22_9ACTN</name>
<protein>
    <recommendedName>
        <fullName evidence="1">DUF4326 domain-containing protein</fullName>
    </recommendedName>
</protein>
<evidence type="ECO:0000259" key="1">
    <source>
        <dbReference type="Pfam" id="PF14216"/>
    </source>
</evidence>
<organism evidence="2 3">
    <name type="scientific">Actinomadura viridis</name>
    <dbReference type="NCBI Taxonomy" id="58110"/>
    <lineage>
        <taxon>Bacteria</taxon>
        <taxon>Bacillati</taxon>
        <taxon>Actinomycetota</taxon>
        <taxon>Actinomycetes</taxon>
        <taxon>Streptosporangiales</taxon>
        <taxon>Thermomonosporaceae</taxon>
        <taxon>Actinomadura</taxon>
    </lineage>
</organism>
<dbReference type="RefSeq" id="WP_197012472.1">
    <property type="nucleotide sequence ID" value="NZ_BAABES010000010.1"/>
</dbReference>
<dbReference type="Proteomes" id="UP000614047">
    <property type="component" value="Unassembled WGS sequence"/>
</dbReference>
<dbReference type="InterPro" id="IPR025475">
    <property type="entry name" value="DUF4326"/>
</dbReference>
<evidence type="ECO:0000313" key="3">
    <source>
        <dbReference type="Proteomes" id="UP000614047"/>
    </source>
</evidence>
<dbReference type="EMBL" id="JADOUA010000001">
    <property type="protein sequence ID" value="MBG6089935.1"/>
    <property type="molecule type" value="Genomic_DNA"/>
</dbReference>
<sequence length="142" mass="15738">MSEARRVKVEGDLFHGRVPDGAVYVGRAAPGLPQSPYRNRHRVGKPCQQCGGAVHTLGESLALYATDLDENPELIEQARRDLAGRDLCCWCKLTDPCHVDELLQRVNADETDDFCPDCLEYVCVCTPIYVRHVEDVPTGGLL</sequence>
<keyword evidence="3" id="KW-1185">Reference proteome</keyword>
<accession>A0A931DH22</accession>
<feature type="domain" description="DUF4326" evidence="1">
    <location>
        <begin position="16"/>
        <end position="103"/>
    </location>
</feature>